<accession>A0A0G3I7R8</accession>
<evidence type="ECO:0000256" key="2">
    <source>
        <dbReference type="ARBA" id="ARBA00022630"/>
    </source>
</evidence>
<dbReference type="InterPro" id="IPR016156">
    <property type="entry name" value="FAD/NAD-linked_Rdtase_dimer_sf"/>
</dbReference>
<dbReference type="Proteomes" id="UP000035503">
    <property type="component" value="Chromosome"/>
</dbReference>
<feature type="binding site" evidence="8">
    <location>
        <position position="51"/>
    </location>
    <ligand>
        <name>FAD</name>
        <dbReference type="ChEBI" id="CHEBI:57692"/>
    </ligand>
</feature>
<evidence type="ECO:0000256" key="6">
    <source>
        <dbReference type="ARBA" id="ARBA00023284"/>
    </source>
</evidence>
<gene>
    <name evidence="13" type="ORF">G293_04790</name>
</gene>
<keyword evidence="4 10" id="KW-0560">Oxidoreductase</keyword>
<keyword evidence="2 10" id="KW-0285">Flavoprotein</keyword>
<dbReference type="InterPro" id="IPR046952">
    <property type="entry name" value="GSHR/TRXR-like"/>
</dbReference>
<dbReference type="Gene3D" id="3.30.390.30">
    <property type="match status" value="1"/>
</dbReference>
<dbReference type="PROSITE" id="PS00076">
    <property type="entry name" value="PYRIDINE_REDOX_1"/>
    <property type="match status" value="1"/>
</dbReference>
<evidence type="ECO:0000256" key="9">
    <source>
        <dbReference type="PIRSR" id="PIRSR000350-4"/>
    </source>
</evidence>
<protein>
    <submittedName>
        <fullName evidence="13">Glutathione reductase</fullName>
    </submittedName>
</protein>
<evidence type="ECO:0000313" key="14">
    <source>
        <dbReference type="Proteomes" id="UP000035503"/>
    </source>
</evidence>
<dbReference type="OrthoDB" id="9776382at2"/>
<name>A0A0G3I7R8_LIBAF</name>
<feature type="domain" description="Pyridine nucleotide-disulphide oxidoreductase dimerisation" evidence="11">
    <location>
        <begin position="338"/>
        <end position="446"/>
    </location>
</feature>
<dbReference type="Pfam" id="PF02852">
    <property type="entry name" value="Pyr_redox_dim"/>
    <property type="match status" value="1"/>
</dbReference>
<keyword evidence="3 8" id="KW-0274">FAD</keyword>
<dbReference type="SUPFAM" id="SSF51905">
    <property type="entry name" value="FAD/NAD(P)-binding domain"/>
    <property type="match status" value="1"/>
</dbReference>
<comment type="cofactor">
    <cofactor evidence="8">
        <name>FAD</name>
        <dbReference type="ChEBI" id="CHEBI:57692"/>
    </cofactor>
    <text evidence="8">Binds 1 FAD per subunit.</text>
</comment>
<organism evidence="13 14">
    <name type="scientific">Candidatus Liberibacter africanus PTSAPSY</name>
    <dbReference type="NCBI Taxonomy" id="1277257"/>
    <lineage>
        <taxon>Bacteria</taxon>
        <taxon>Pseudomonadati</taxon>
        <taxon>Pseudomonadota</taxon>
        <taxon>Alphaproteobacteria</taxon>
        <taxon>Hyphomicrobiales</taxon>
        <taxon>Rhizobiaceae</taxon>
        <taxon>Liberibacter</taxon>
    </lineage>
</organism>
<sequence>MSYEYDLIVIGAGSSGVRSARLAAQIGKKVAICEEYRVGGTCVIRGCVPKKLMFYASQYSEHFEDSKGFGWNIDRQSFDWPSLIVSQNKELSRLESFYHGRLKDSGVEIFKSKGVISSPHEVYLEDIDRTITAQYIVIATGRCADRMDFEGCDLCITSEEVFSLKSLPRSIVIIGGGYIAVEFANIFNSLGSNVTIVTRGNSILSSFDFDIHQGLTDIMVSKGIRILPNDTISSVSRESEQFKSILKSGDIIKSDQVMLAVGRTPRTADIGLEKVGVKKDTNGLIIIDRYSRTNVHSIFALGDISGKIQLTPSAIHDAVCFVETVFKNNPMVPDYDLIPTAVFSNPEVGSVGLTEQEAMHKFHKLEIYKTKFFPLKCFLSKRFEHTIMKIIVNADDRIVLGVHILGHGASEIIQVLGICLKSRCVKEDFDRCMAVHPTATEELVTMYLPEYVIENGIKKFI</sequence>
<feature type="active site" description="Proton acceptor" evidence="7">
    <location>
        <position position="436"/>
    </location>
</feature>
<evidence type="ECO:0000256" key="5">
    <source>
        <dbReference type="ARBA" id="ARBA00023157"/>
    </source>
</evidence>
<dbReference type="GO" id="GO:0050660">
    <property type="term" value="F:flavin adenine dinucleotide binding"/>
    <property type="evidence" value="ECO:0007669"/>
    <property type="project" value="InterPro"/>
</dbReference>
<dbReference type="PRINTS" id="PR00368">
    <property type="entry name" value="FADPNR"/>
</dbReference>
<dbReference type="Pfam" id="PF07992">
    <property type="entry name" value="Pyr_redox_2"/>
    <property type="match status" value="1"/>
</dbReference>
<dbReference type="PIRSF" id="PIRSF000350">
    <property type="entry name" value="Mercury_reductase_MerA"/>
    <property type="match status" value="1"/>
</dbReference>
<evidence type="ECO:0000256" key="10">
    <source>
        <dbReference type="RuleBase" id="RU003691"/>
    </source>
</evidence>
<feature type="domain" description="FAD/NAD(P)-binding" evidence="12">
    <location>
        <begin position="5"/>
        <end position="317"/>
    </location>
</feature>
<dbReference type="InterPro" id="IPR023753">
    <property type="entry name" value="FAD/NAD-binding_dom"/>
</dbReference>
<feature type="binding site" evidence="8">
    <location>
        <position position="262"/>
    </location>
    <ligand>
        <name>NAD(+)</name>
        <dbReference type="ChEBI" id="CHEBI:57540"/>
    </ligand>
</feature>
<dbReference type="GO" id="GO:0045454">
    <property type="term" value="P:cell redox homeostasis"/>
    <property type="evidence" value="ECO:0007669"/>
    <property type="project" value="InterPro"/>
</dbReference>
<dbReference type="InterPro" id="IPR012999">
    <property type="entry name" value="Pyr_OxRdtase_I_AS"/>
</dbReference>
<dbReference type="PANTHER" id="PTHR42737:SF2">
    <property type="entry name" value="GLUTATHIONE REDUCTASE"/>
    <property type="match status" value="1"/>
</dbReference>
<feature type="binding site" evidence="8">
    <location>
        <begin position="175"/>
        <end position="182"/>
    </location>
    <ligand>
        <name>NAD(+)</name>
        <dbReference type="ChEBI" id="CHEBI:57540"/>
    </ligand>
</feature>
<reference evidence="13 14" key="1">
    <citation type="journal article" date="2015" name="Genome Announc.">
        <title>Complete Genome Sequence of 'Candidatus Liberibacter africanus,' a Bacterium Associated with Citrus Huanglongbing.</title>
        <authorList>
            <person name="Lin H."/>
            <person name="Pietersen G."/>
            <person name="Han C."/>
            <person name="Read D.A."/>
            <person name="Lou B."/>
            <person name="Gupta G."/>
            <person name="Civerolo E.L."/>
        </authorList>
    </citation>
    <scope>NUCLEOTIDE SEQUENCE [LARGE SCALE GENOMIC DNA]</scope>
    <source>
        <strain evidence="13 14">PTSAPSY</strain>
    </source>
</reference>
<dbReference type="Gene3D" id="3.50.50.60">
    <property type="entry name" value="FAD/NAD(P)-binding domain"/>
    <property type="match status" value="2"/>
</dbReference>
<dbReference type="GO" id="GO:0005829">
    <property type="term" value="C:cytosol"/>
    <property type="evidence" value="ECO:0007669"/>
    <property type="project" value="TreeGrafter"/>
</dbReference>
<dbReference type="PRINTS" id="PR00411">
    <property type="entry name" value="PNDRDTASEI"/>
</dbReference>
<keyword evidence="8" id="KW-0520">NAD</keyword>
<evidence type="ECO:0000256" key="3">
    <source>
        <dbReference type="ARBA" id="ARBA00022827"/>
    </source>
</evidence>
<proteinExistence type="inferred from homology"/>
<dbReference type="GO" id="GO:0006749">
    <property type="term" value="P:glutathione metabolic process"/>
    <property type="evidence" value="ECO:0007669"/>
    <property type="project" value="TreeGrafter"/>
</dbReference>
<evidence type="ECO:0000313" key="13">
    <source>
        <dbReference type="EMBL" id="AKK20573.1"/>
    </source>
</evidence>
<feature type="binding site" evidence="8">
    <location>
        <position position="303"/>
    </location>
    <ligand>
        <name>FAD</name>
        <dbReference type="ChEBI" id="CHEBI:57692"/>
    </ligand>
</feature>
<evidence type="ECO:0000256" key="1">
    <source>
        <dbReference type="ARBA" id="ARBA00007532"/>
    </source>
</evidence>
<evidence type="ECO:0000256" key="7">
    <source>
        <dbReference type="PIRSR" id="PIRSR000350-2"/>
    </source>
</evidence>
<evidence type="ECO:0000259" key="12">
    <source>
        <dbReference type="Pfam" id="PF07992"/>
    </source>
</evidence>
<dbReference type="PATRIC" id="fig|1277257.4.peg.1035"/>
<evidence type="ECO:0000259" key="11">
    <source>
        <dbReference type="Pfam" id="PF02852"/>
    </source>
</evidence>
<dbReference type="AlphaFoldDB" id="A0A0G3I7R8"/>
<dbReference type="InterPro" id="IPR004099">
    <property type="entry name" value="Pyr_nucl-diS_OxRdtase_dimer"/>
</dbReference>
<keyword evidence="14" id="KW-1185">Reference proteome</keyword>
<dbReference type="GO" id="GO:0034599">
    <property type="term" value="P:cellular response to oxidative stress"/>
    <property type="evidence" value="ECO:0007669"/>
    <property type="project" value="TreeGrafter"/>
</dbReference>
<keyword evidence="5" id="KW-1015">Disulfide bond</keyword>
<dbReference type="NCBIfam" id="NF004776">
    <property type="entry name" value="PRK06116.1"/>
    <property type="match status" value="1"/>
</dbReference>
<feature type="binding site" evidence="8">
    <location>
        <position position="114"/>
    </location>
    <ligand>
        <name>FAD</name>
        <dbReference type="ChEBI" id="CHEBI:57692"/>
    </ligand>
</feature>
<keyword evidence="8" id="KW-0547">Nucleotide-binding</keyword>
<feature type="disulfide bond" description="Redox-active" evidence="9">
    <location>
        <begin position="42"/>
        <end position="47"/>
    </location>
</feature>
<evidence type="ECO:0000256" key="4">
    <source>
        <dbReference type="ARBA" id="ARBA00023002"/>
    </source>
</evidence>
<dbReference type="RefSeq" id="WP_047264529.1">
    <property type="nucleotide sequence ID" value="NZ_CP004021.1"/>
</dbReference>
<dbReference type="PANTHER" id="PTHR42737">
    <property type="entry name" value="GLUTATHIONE REDUCTASE"/>
    <property type="match status" value="1"/>
</dbReference>
<dbReference type="GO" id="GO:0004362">
    <property type="term" value="F:glutathione-disulfide reductase (NADPH) activity"/>
    <property type="evidence" value="ECO:0007669"/>
    <property type="project" value="TreeGrafter"/>
</dbReference>
<dbReference type="KEGG" id="lau:G293_04790"/>
<evidence type="ECO:0000256" key="8">
    <source>
        <dbReference type="PIRSR" id="PIRSR000350-3"/>
    </source>
</evidence>
<dbReference type="InterPro" id="IPR036188">
    <property type="entry name" value="FAD/NAD-bd_sf"/>
</dbReference>
<dbReference type="STRING" id="1277257.G293_04790"/>
<dbReference type="EMBL" id="CP004021">
    <property type="protein sequence ID" value="AKK20573.1"/>
    <property type="molecule type" value="Genomic_DNA"/>
</dbReference>
<keyword evidence="6 10" id="KW-0676">Redox-active center</keyword>
<dbReference type="InterPro" id="IPR001100">
    <property type="entry name" value="Pyr_nuc-diS_OxRdtase"/>
</dbReference>
<comment type="similarity">
    <text evidence="1 10">Belongs to the class-I pyridine nucleotide-disulfide oxidoreductase family.</text>
</comment>
<dbReference type="SUPFAM" id="SSF55424">
    <property type="entry name" value="FAD/NAD-linked reductases, dimerisation (C-terminal) domain"/>
    <property type="match status" value="1"/>
</dbReference>